<feature type="chain" id="PRO_5026091815" description="DUF3471 domain-containing protein" evidence="1">
    <location>
        <begin position="21"/>
        <end position="123"/>
    </location>
</feature>
<reference evidence="2 3" key="1">
    <citation type="submission" date="2019-11" db="EMBL/GenBank/DDBJ databases">
        <authorList>
            <person name="Im W.T."/>
        </authorList>
    </citation>
    <scope>NUCLEOTIDE SEQUENCE [LARGE SCALE GENOMIC DNA]</scope>
    <source>
        <strain evidence="2 3">SB-02</strain>
    </source>
</reference>
<proteinExistence type="predicted"/>
<dbReference type="KEGG" id="fls:GLV81_03800"/>
<evidence type="ECO:0000313" key="3">
    <source>
        <dbReference type="Proteomes" id="UP000426027"/>
    </source>
</evidence>
<evidence type="ECO:0008006" key="4">
    <source>
        <dbReference type="Google" id="ProtNLM"/>
    </source>
</evidence>
<name>A0A6I6G442_9BACT</name>
<gene>
    <name evidence="2" type="ORF">GLV81_03800</name>
</gene>
<evidence type="ECO:0000256" key="1">
    <source>
        <dbReference type="SAM" id="SignalP"/>
    </source>
</evidence>
<dbReference type="RefSeq" id="WP_157477026.1">
    <property type="nucleotide sequence ID" value="NZ_CP046566.1"/>
</dbReference>
<evidence type="ECO:0000313" key="2">
    <source>
        <dbReference type="EMBL" id="QGW27346.1"/>
    </source>
</evidence>
<protein>
    <recommendedName>
        <fullName evidence="4">DUF3471 domain-containing protein</fullName>
    </recommendedName>
</protein>
<feature type="signal peptide" evidence="1">
    <location>
        <begin position="1"/>
        <end position="20"/>
    </location>
</feature>
<dbReference type="EMBL" id="CP046566">
    <property type="protein sequence ID" value="QGW27346.1"/>
    <property type="molecule type" value="Genomic_DNA"/>
</dbReference>
<dbReference type="AlphaFoldDB" id="A0A6I6G442"/>
<dbReference type="Proteomes" id="UP000426027">
    <property type="component" value="Chromosome"/>
</dbReference>
<keyword evidence="1" id="KW-0732">Signal</keyword>
<accession>A0A6I6G442</accession>
<organism evidence="2 3">
    <name type="scientific">Phnomibacter ginsenosidimutans</name>
    <dbReference type="NCBI Taxonomy" id="2676868"/>
    <lineage>
        <taxon>Bacteria</taxon>
        <taxon>Pseudomonadati</taxon>
        <taxon>Bacteroidota</taxon>
        <taxon>Chitinophagia</taxon>
        <taxon>Chitinophagales</taxon>
        <taxon>Chitinophagaceae</taxon>
        <taxon>Phnomibacter</taxon>
    </lineage>
</organism>
<sequence>MKRILVVLLLMIGVGTAVHAQQDSTLQQYAGKYIFPQGSAVSEAMVNFESGVLSISSAIGSATLSRIEADRFSIVEYNGTAEFKRNDAGKIVSIHVVVADLDVTGTKESFAKFWNHRMILQKL</sequence>
<keyword evidence="3" id="KW-1185">Reference proteome</keyword>